<dbReference type="InterPro" id="IPR023346">
    <property type="entry name" value="Lysozyme-like_dom_sf"/>
</dbReference>
<proteinExistence type="predicted"/>
<dbReference type="Gene3D" id="1.10.530.10">
    <property type="match status" value="1"/>
</dbReference>
<dbReference type="EMBL" id="CP157947">
    <property type="protein sequence ID" value="XBS69881.1"/>
    <property type="molecule type" value="Genomic_DNA"/>
</dbReference>
<evidence type="ECO:0000313" key="1">
    <source>
        <dbReference type="EMBL" id="XBS69881.1"/>
    </source>
</evidence>
<dbReference type="SUPFAM" id="SSF53955">
    <property type="entry name" value="Lysozyme-like"/>
    <property type="match status" value="1"/>
</dbReference>
<dbReference type="AlphaFoldDB" id="A0AAU7QAI3"/>
<accession>A0AAU7QAI3</accession>
<sequence length="183" mass="21074">MEGNYKAYAKYINEDVYSTSFNRDKLLKPPHSVTSAIWFSKIHTKTAFFSAIDDFNKVTLTVNGGLNGYNDRLDFLRRGIESLKASHLIQLYHNKCYVFEQSDIYNSKLGALAWGIWHDPHSKRTGVQKSKNEAFKGYLRTKCLIEANPLTDKEKAKRWYGVLGNDLLIYINDRISTLNGVKR</sequence>
<gene>
    <name evidence="1" type="ORF">ABK905_00375</name>
</gene>
<protein>
    <submittedName>
        <fullName evidence="1">Uncharacterized protein</fullName>
    </submittedName>
</protein>
<reference evidence="1" key="1">
    <citation type="submission" date="2024-06" db="EMBL/GenBank/DDBJ databases">
        <authorList>
            <person name="Coelho C."/>
            <person name="Bento M."/>
            <person name="Garcia E."/>
            <person name="Camelo A."/>
            <person name="Brandao I."/>
            <person name="Espirito Santo C."/>
            <person name="Trovao J."/>
            <person name="Verissimo A."/>
            <person name="Costa J."/>
            <person name="Tiago I."/>
        </authorList>
    </citation>
    <scope>NUCLEOTIDE SEQUENCE</scope>
    <source>
        <strain evidence="1">KWT182</strain>
    </source>
</reference>
<name>A0AAU7QAI3_9GAMM</name>
<organism evidence="1">
    <name type="scientific">Acerihabitans sp. KWT182</name>
    <dbReference type="NCBI Taxonomy" id="3157919"/>
    <lineage>
        <taxon>Bacteria</taxon>
        <taxon>Pseudomonadati</taxon>
        <taxon>Pseudomonadota</taxon>
        <taxon>Gammaproteobacteria</taxon>
        <taxon>Enterobacterales</taxon>
        <taxon>Pectobacteriaceae</taxon>
        <taxon>Acerihabitans</taxon>
    </lineage>
</organism>